<protein>
    <submittedName>
        <fullName evidence="5">Thermonuclease family protein</fullName>
    </submittedName>
</protein>
<dbReference type="GO" id="GO:0016787">
    <property type="term" value="F:hydrolase activity"/>
    <property type="evidence" value="ECO:0007669"/>
    <property type="project" value="UniProtKB-KW"/>
</dbReference>
<dbReference type="STRING" id="1280949.HAD_05645"/>
<reference evidence="5 6" key="1">
    <citation type="journal article" date="2014" name="Antonie Van Leeuwenhoek">
        <title>Hyphomonas beringensis sp. nov. and Hyphomonas chukchiensis sp. nov., isolated from surface seawater of the Bering Sea and Chukchi Sea.</title>
        <authorList>
            <person name="Li C."/>
            <person name="Lai Q."/>
            <person name="Li G."/>
            <person name="Dong C."/>
            <person name="Wang J."/>
            <person name="Liao Y."/>
            <person name="Shao Z."/>
        </authorList>
    </citation>
    <scope>NUCLEOTIDE SEQUENCE [LARGE SCALE GENOMIC DNA]</scope>
    <source>
        <strain evidence="5 6">MHS-3</strain>
    </source>
</reference>
<organism evidence="5 6">
    <name type="scientific">Hyphomonas adhaerens MHS-3</name>
    <dbReference type="NCBI Taxonomy" id="1280949"/>
    <lineage>
        <taxon>Bacteria</taxon>
        <taxon>Pseudomonadati</taxon>
        <taxon>Pseudomonadota</taxon>
        <taxon>Alphaproteobacteria</taxon>
        <taxon>Hyphomonadales</taxon>
        <taxon>Hyphomonadaceae</taxon>
        <taxon>Hyphomonas</taxon>
    </lineage>
</organism>
<accession>A0A069E4H4</accession>
<dbReference type="AlphaFoldDB" id="A0A069E4H4"/>
<dbReference type="PROSITE" id="PS51257">
    <property type="entry name" value="PROKAR_LIPOPROTEIN"/>
    <property type="match status" value="1"/>
</dbReference>
<dbReference type="PANTHER" id="PTHR12302:SF3">
    <property type="entry name" value="SERINE_THREONINE-PROTEIN KINASE 31"/>
    <property type="match status" value="1"/>
</dbReference>
<dbReference type="SMART" id="SM00318">
    <property type="entry name" value="SNc"/>
    <property type="match status" value="1"/>
</dbReference>
<proteinExistence type="predicted"/>
<feature type="domain" description="TNase-like" evidence="4">
    <location>
        <begin position="31"/>
        <end position="164"/>
    </location>
</feature>
<dbReference type="PROSITE" id="PS50830">
    <property type="entry name" value="TNASE_3"/>
    <property type="match status" value="1"/>
</dbReference>
<dbReference type="eggNOG" id="COG1525">
    <property type="taxonomic scope" value="Bacteria"/>
</dbReference>
<dbReference type="Gene3D" id="2.40.50.90">
    <property type="match status" value="1"/>
</dbReference>
<keyword evidence="1" id="KW-0540">Nuclease</keyword>
<comment type="caution">
    <text evidence="5">The sequence shown here is derived from an EMBL/GenBank/DDBJ whole genome shotgun (WGS) entry which is preliminary data.</text>
</comment>
<dbReference type="SUPFAM" id="SSF50199">
    <property type="entry name" value="Staphylococcal nuclease"/>
    <property type="match status" value="1"/>
</dbReference>
<dbReference type="InterPro" id="IPR016071">
    <property type="entry name" value="Staphylococal_nuclease_OB-fold"/>
</dbReference>
<dbReference type="RefSeq" id="WP_051595946.1">
    <property type="nucleotide sequence ID" value="NZ_ARYH01000001.1"/>
</dbReference>
<dbReference type="InterPro" id="IPR035437">
    <property type="entry name" value="SNase_OB-fold_sf"/>
</dbReference>
<evidence type="ECO:0000256" key="2">
    <source>
        <dbReference type="ARBA" id="ARBA00022759"/>
    </source>
</evidence>
<gene>
    <name evidence="5" type="ORF">HAD_05645</name>
</gene>
<evidence type="ECO:0000256" key="3">
    <source>
        <dbReference type="ARBA" id="ARBA00022801"/>
    </source>
</evidence>
<name>A0A069E4H4_9PROT</name>
<dbReference type="GO" id="GO:0004519">
    <property type="term" value="F:endonuclease activity"/>
    <property type="evidence" value="ECO:0007669"/>
    <property type="project" value="UniProtKB-KW"/>
</dbReference>
<keyword evidence="2" id="KW-0255">Endonuclease</keyword>
<dbReference type="OrthoDB" id="7618306at2"/>
<evidence type="ECO:0000259" key="4">
    <source>
        <dbReference type="PROSITE" id="PS50830"/>
    </source>
</evidence>
<sequence length="262" mass="28746">MQRLLLLCFWLVWLGLLAACAKPHPLDALQPGEHGRVVRIIDGDALVLDTGQSVRLTGIEAPARPYKERAGDPFQQEARRMLEDMALGREVQLFYAGLTRDRYDRALAQVRTTDALGPDLWLNAEMLRRGGARMRIYPDTAGGSESFPALEAEARDDRRGLWAKQAYRVADAAALPESFDRFQLVRGTITGMAGVDEYGTSCALSLRGSPLQLDIANAAAAYCQLPEGTLVLARGYVKDRHMEVSHGLNLQTLPPALPPPPA</sequence>
<keyword evidence="3" id="KW-0378">Hydrolase</keyword>
<dbReference type="PANTHER" id="PTHR12302">
    <property type="entry name" value="EBNA2 BINDING PROTEIN P100"/>
    <property type="match status" value="1"/>
</dbReference>
<dbReference type="Proteomes" id="UP000027446">
    <property type="component" value="Unassembled WGS sequence"/>
</dbReference>
<dbReference type="EMBL" id="ARYH01000001">
    <property type="protein sequence ID" value="KCZ85140.1"/>
    <property type="molecule type" value="Genomic_DNA"/>
</dbReference>
<evidence type="ECO:0000313" key="6">
    <source>
        <dbReference type="Proteomes" id="UP000027446"/>
    </source>
</evidence>
<dbReference type="Pfam" id="PF00565">
    <property type="entry name" value="SNase"/>
    <property type="match status" value="1"/>
</dbReference>
<evidence type="ECO:0000256" key="1">
    <source>
        <dbReference type="ARBA" id="ARBA00022722"/>
    </source>
</evidence>
<keyword evidence="6" id="KW-1185">Reference proteome</keyword>
<dbReference type="PATRIC" id="fig|1280949.3.peg.1149"/>
<evidence type="ECO:0000313" key="5">
    <source>
        <dbReference type="EMBL" id="KCZ85140.1"/>
    </source>
</evidence>